<name>A0A2Z4Y5P8_SUMC1</name>
<gene>
    <name evidence="2" type="ORF">BRCON_0968</name>
</gene>
<protein>
    <submittedName>
        <fullName evidence="2">Uncharacterized protein</fullName>
    </submittedName>
</protein>
<dbReference type="AlphaFoldDB" id="A0A2Z4Y5P8"/>
<reference evidence="2 3" key="1">
    <citation type="submission" date="2018-05" db="EMBL/GenBank/DDBJ databases">
        <title>A metagenomic window into the 2 km-deep terrestrial subsurface aquifer revealed taxonomically and functionally diverse microbial community comprising novel uncultured bacterial lineages.</title>
        <authorList>
            <person name="Kadnikov V.V."/>
            <person name="Mardanov A.V."/>
            <person name="Beletsky A.V."/>
            <person name="Banks D."/>
            <person name="Pimenov N.V."/>
            <person name="Frank Y.A."/>
            <person name="Karnachuk O.V."/>
            <person name="Ravin N.V."/>
        </authorList>
    </citation>
    <scope>NUCLEOTIDE SEQUENCE [LARGE SCALE GENOMIC DNA]</scope>
    <source>
        <strain evidence="2">BY</strain>
    </source>
</reference>
<evidence type="ECO:0000313" key="3">
    <source>
        <dbReference type="Proteomes" id="UP000262583"/>
    </source>
</evidence>
<accession>A0A2Z4Y5P8</accession>
<dbReference type="EMBL" id="CP030759">
    <property type="protein sequence ID" value="AXA35745.1"/>
    <property type="molecule type" value="Genomic_DNA"/>
</dbReference>
<dbReference type="SUPFAM" id="SSF49344">
    <property type="entry name" value="CBD9-like"/>
    <property type="match status" value="1"/>
</dbReference>
<dbReference type="Gene3D" id="2.60.40.1190">
    <property type="match status" value="1"/>
</dbReference>
<proteinExistence type="predicted"/>
<evidence type="ECO:0000313" key="2">
    <source>
        <dbReference type="EMBL" id="AXA35745.1"/>
    </source>
</evidence>
<dbReference type="KEGG" id="schv:BRCON_0968"/>
<dbReference type="Proteomes" id="UP000262583">
    <property type="component" value="Chromosome"/>
</dbReference>
<feature type="region of interest" description="Disordered" evidence="1">
    <location>
        <begin position="136"/>
        <end position="159"/>
    </location>
</feature>
<sequence length="159" mass="18235">MELVIAPTLQAEKNNYFHFAVNAAGVRYSRDMEFDRPVEDWSAAAKPSPTGWQAEMLIPFTSVRGRFEVPYWRGNVGRNRVARPNEPQEVSIWNQCGVTIHNYKKFGFFKFVRAPEPEQEDIEKLLQQLMELQRSSEPEPLLPVPVIPQNDSATTTPSE</sequence>
<evidence type="ECO:0000256" key="1">
    <source>
        <dbReference type="SAM" id="MobiDB-lite"/>
    </source>
</evidence>
<organism evidence="2 3">
    <name type="scientific">Sumerlaea chitinivorans</name>
    <dbReference type="NCBI Taxonomy" id="2250252"/>
    <lineage>
        <taxon>Bacteria</taxon>
        <taxon>Candidatus Sumerlaeota</taxon>
        <taxon>Candidatus Sumerlaeia</taxon>
        <taxon>Candidatus Sumerlaeales</taxon>
        <taxon>Candidatus Sumerlaeaceae</taxon>
        <taxon>Candidatus Sumerlaea</taxon>
    </lineage>
</organism>
<feature type="compositionally biased region" description="Polar residues" evidence="1">
    <location>
        <begin position="149"/>
        <end position="159"/>
    </location>
</feature>